<dbReference type="InterPro" id="IPR001387">
    <property type="entry name" value="Cro/C1-type_HTH"/>
</dbReference>
<dbReference type="Pfam" id="PF13744">
    <property type="entry name" value="HTH_37"/>
    <property type="match status" value="1"/>
</dbReference>
<evidence type="ECO:0000259" key="1">
    <source>
        <dbReference type="PROSITE" id="PS50943"/>
    </source>
</evidence>
<dbReference type="InterPro" id="IPR039554">
    <property type="entry name" value="HigA2-like_HTH"/>
</dbReference>
<dbReference type="RefSeq" id="WP_019920050.1">
    <property type="nucleotide sequence ID" value="NZ_CP140152.1"/>
</dbReference>
<evidence type="ECO:0000313" key="2">
    <source>
        <dbReference type="EMBL" id="WQH02625.1"/>
    </source>
</evidence>
<name>A0ABZ0XSA5_9BURK</name>
<dbReference type="SUPFAM" id="SSF47413">
    <property type="entry name" value="lambda repressor-like DNA-binding domains"/>
    <property type="match status" value="1"/>
</dbReference>
<accession>A0ABZ0XSA5</accession>
<organism evidence="2 3">
    <name type="scientific">Duganella zoogloeoides</name>
    <dbReference type="NCBI Taxonomy" id="75659"/>
    <lineage>
        <taxon>Bacteria</taxon>
        <taxon>Pseudomonadati</taxon>
        <taxon>Pseudomonadota</taxon>
        <taxon>Betaproteobacteria</taxon>
        <taxon>Burkholderiales</taxon>
        <taxon>Oxalobacteraceae</taxon>
        <taxon>Telluria group</taxon>
        <taxon>Duganella</taxon>
    </lineage>
</organism>
<dbReference type="CDD" id="cd00093">
    <property type="entry name" value="HTH_XRE"/>
    <property type="match status" value="1"/>
</dbReference>
<feature type="domain" description="HTH cro/C1-type" evidence="1">
    <location>
        <begin position="38"/>
        <end position="91"/>
    </location>
</feature>
<dbReference type="EMBL" id="CP140152">
    <property type="protein sequence ID" value="WQH02625.1"/>
    <property type="molecule type" value="Genomic_DNA"/>
</dbReference>
<dbReference type="PROSITE" id="PS50943">
    <property type="entry name" value="HTH_CROC1"/>
    <property type="match status" value="1"/>
</dbReference>
<protein>
    <submittedName>
        <fullName evidence="2">XRE family transcriptional regulator</fullName>
    </submittedName>
</protein>
<dbReference type="Gene3D" id="1.10.260.40">
    <property type="entry name" value="lambda repressor-like DNA-binding domains"/>
    <property type="match status" value="1"/>
</dbReference>
<sequence>MTTDLNDILDDLSPQRQANIAALAEKKIQETLASASTLSEFRKAMGKTQAEVARELGINQNAVSQLEQRSDTYVSTLRRFLKSLDLTLEMSVVNKNGVRIDLPNFLKTDTESPH</sequence>
<dbReference type="SMART" id="SM00530">
    <property type="entry name" value="HTH_XRE"/>
    <property type="match status" value="1"/>
</dbReference>
<dbReference type="Proteomes" id="UP001326110">
    <property type="component" value="Chromosome"/>
</dbReference>
<keyword evidence="3" id="KW-1185">Reference proteome</keyword>
<dbReference type="GeneID" id="43161955"/>
<evidence type="ECO:0000313" key="3">
    <source>
        <dbReference type="Proteomes" id="UP001326110"/>
    </source>
</evidence>
<dbReference type="InterPro" id="IPR010982">
    <property type="entry name" value="Lambda_DNA-bd_dom_sf"/>
</dbReference>
<gene>
    <name evidence="2" type="ORF">SR858_16240</name>
</gene>
<reference evidence="2 3" key="1">
    <citation type="submission" date="2023-11" db="EMBL/GenBank/DDBJ databases">
        <title>MicrobeMod: A computational toolkit for identifying prokaryotic methylation and restriction-modification with nanopore sequencing.</title>
        <authorList>
            <person name="Crits-Christoph A."/>
            <person name="Kang S.C."/>
            <person name="Lee H."/>
            <person name="Ostrov N."/>
        </authorList>
    </citation>
    <scope>NUCLEOTIDE SEQUENCE [LARGE SCALE GENOMIC DNA]</scope>
    <source>
        <strain evidence="2 3">ATCC 25935</strain>
    </source>
</reference>
<proteinExistence type="predicted"/>